<proteinExistence type="predicted"/>
<comment type="caution">
    <text evidence="3">The sequence shown here is derived from an EMBL/GenBank/DDBJ whole genome shotgun (WGS) entry which is preliminary data.</text>
</comment>
<accession>A0A9D1HTI9</accession>
<keyword evidence="1" id="KW-0472">Membrane</keyword>
<dbReference type="AlphaFoldDB" id="A0A9D1HTI9"/>
<feature type="domain" description="Spore germination protein N-terminal" evidence="2">
    <location>
        <begin position="39"/>
        <end position="208"/>
    </location>
</feature>
<gene>
    <name evidence="3" type="ORF">IAD51_04390</name>
</gene>
<dbReference type="Proteomes" id="UP000824088">
    <property type="component" value="Unassembled WGS sequence"/>
</dbReference>
<evidence type="ECO:0000313" key="4">
    <source>
        <dbReference type="Proteomes" id="UP000824088"/>
    </source>
</evidence>
<feature type="transmembrane region" description="Helical" evidence="1">
    <location>
        <begin position="21"/>
        <end position="38"/>
    </location>
</feature>
<dbReference type="Pfam" id="PF25198">
    <property type="entry name" value="Spore_GerAC_N"/>
    <property type="match status" value="1"/>
</dbReference>
<reference evidence="3" key="1">
    <citation type="submission" date="2020-10" db="EMBL/GenBank/DDBJ databases">
        <authorList>
            <person name="Gilroy R."/>
        </authorList>
    </citation>
    <scope>NUCLEOTIDE SEQUENCE</scope>
    <source>
        <strain evidence="3">1063</strain>
    </source>
</reference>
<protein>
    <recommendedName>
        <fullName evidence="2">Spore germination protein N-terminal domain-containing protein</fullName>
    </recommendedName>
</protein>
<sequence length="388" mass="41802">MSKASHAVAVRLRDRFFRTKWLVLLVAVVVLIFFGRTSDIKSLTQSALVIGLGIERTESAFTVSTLSVIVSGGSGGDNQQNYAVYSAEGATISEGLDRISQKMGLMVSLSHCNVVVLSPSVFDTDHALLFDPLISAYSLPEQAAVTSTEQPPSDVLAARIGTTVASTYFVQATLLQNLGGDGIALVTVKDFLAHSLSRSASMNIPLIDMKEMEHQPESQQGESSGNYEFFMNRNLVVHGGDYFVLEEDLAQVTTMLVRKNDVLGRLSVTLPDGEAVEFRVLDVSPKTEADGMNVTASLEVSASFLEAQNTSGGKITPSDDLVKRAAEQAANDLRERLYECHALSLEKDADFLQLQNAVYKKAGYTLPENCLGDIGFSCSVSVTVKEAG</sequence>
<dbReference type="EMBL" id="DVMN01000077">
    <property type="protein sequence ID" value="HIU21453.1"/>
    <property type="molecule type" value="Genomic_DNA"/>
</dbReference>
<evidence type="ECO:0000259" key="2">
    <source>
        <dbReference type="Pfam" id="PF25198"/>
    </source>
</evidence>
<keyword evidence="1" id="KW-0812">Transmembrane</keyword>
<name>A0A9D1HTI9_9FIRM</name>
<reference evidence="3" key="2">
    <citation type="journal article" date="2021" name="PeerJ">
        <title>Extensive microbial diversity within the chicken gut microbiome revealed by metagenomics and culture.</title>
        <authorList>
            <person name="Gilroy R."/>
            <person name="Ravi A."/>
            <person name="Getino M."/>
            <person name="Pursley I."/>
            <person name="Horton D.L."/>
            <person name="Alikhan N.F."/>
            <person name="Baker D."/>
            <person name="Gharbi K."/>
            <person name="Hall N."/>
            <person name="Watson M."/>
            <person name="Adriaenssens E.M."/>
            <person name="Foster-Nyarko E."/>
            <person name="Jarju S."/>
            <person name="Secka A."/>
            <person name="Antonio M."/>
            <person name="Oren A."/>
            <person name="Chaudhuri R.R."/>
            <person name="La Ragione R."/>
            <person name="Hildebrand F."/>
            <person name="Pallen M.J."/>
        </authorList>
    </citation>
    <scope>NUCLEOTIDE SEQUENCE</scope>
    <source>
        <strain evidence="3">1063</strain>
    </source>
</reference>
<evidence type="ECO:0000256" key="1">
    <source>
        <dbReference type="SAM" id="Phobius"/>
    </source>
</evidence>
<dbReference type="InterPro" id="IPR057336">
    <property type="entry name" value="GerAC_N"/>
</dbReference>
<keyword evidence="1" id="KW-1133">Transmembrane helix</keyword>
<evidence type="ECO:0000313" key="3">
    <source>
        <dbReference type="EMBL" id="HIU21453.1"/>
    </source>
</evidence>
<organism evidence="3 4">
    <name type="scientific">Candidatus Limadaptatus stercorigallinarum</name>
    <dbReference type="NCBI Taxonomy" id="2840845"/>
    <lineage>
        <taxon>Bacteria</taxon>
        <taxon>Bacillati</taxon>
        <taxon>Bacillota</taxon>
        <taxon>Clostridia</taxon>
        <taxon>Eubacteriales</taxon>
        <taxon>Candidatus Limadaptatus</taxon>
    </lineage>
</organism>